<dbReference type="InterPro" id="IPR050272">
    <property type="entry name" value="Isochorismatase-like_hydrls"/>
</dbReference>
<dbReference type="AlphaFoldDB" id="A0A7G5H509"/>
<dbReference type="PANTHER" id="PTHR43540:SF7">
    <property type="entry name" value="ISOCHORISMATASE FAMILY PROTEIN YECD"/>
    <property type="match status" value="1"/>
</dbReference>
<dbReference type="RefSeq" id="WP_182463573.1">
    <property type="nucleotide sequence ID" value="NZ_CP059732.1"/>
</dbReference>
<accession>A0A7G5H509</accession>
<dbReference type="InterPro" id="IPR036380">
    <property type="entry name" value="Isochorismatase-like_sf"/>
</dbReference>
<feature type="domain" description="Isochorismatase-like" evidence="2">
    <location>
        <begin position="9"/>
        <end position="180"/>
    </location>
</feature>
<evidence type="ECO:0000313" key="3">
    <source>
        <dbReference type="EMBL" id="QMW06201.1"/>
    </source>
</evidence>
<dbReference type="KEGG" id="sfol:H3H32_15575"/>
<dbReference type="PANTHER" id="PTHR43540">
    <property type="entry name" value="PEROXYUREIDOACRYLATE/UREIDOACRYLATE AMIDOHYDROLASE-RELATED"/>
    <property type="match status" value="1"/>
</dbReference>
<dbReference type="Pfam" id="PF00857">
    <property type="entry name" value="Isochorismatase"/>
    <property type="match status" value="1"/>
</dbReference>
<dbReference type="SUPFAM" id="SSF52499">
    <property type="entry name" value="Isochorismatase-like hydrolases"/>
    <property type="match status" value="1"/>
</dbReference>
<dbReference type="InterPro" id="IPR000868">
    <property type="entry name" value="Isochorismatase-like_dom"/>
</dbReference>
<dbReference type="Gene3D" id="3.40.50.850">
    <property type="entry name" value="Isochorismatase-like"/>
    <property type="match status" value="1"/>
</dbReference>
<keyword evidence="4" id="KW-1185">Reference proteome</keyword>
<evidence type="ECO:0000256" key="1">
    <source>
        <dbReference type="ARBA" id="ARBA00022801"/>
    </source>
</evidence>
<dbReference type="GO" id="GO:0016787">
    <property type="term" value="F:hydrolase activity"/>
    <property type="evidence" value="ECO:0007669"/>
    <property type="project" value="UniProtKB-KW"/>
</dbReference>
<proteinExistence type="predicted"/>
<evidence type="ECO:0000259" key="2">
    <source>
        <dbReference type="Pfam" id="PF00857"/>
    </source>
</evidence>
<dbReference type="CDD" id="cd00431">
    <property type="entry name" value="cysteine_hydrolases"/>
    <property type="match status" value="1"/>
</dbReference>
<keyword evidence="1" id="KW-0378">Hydrolase</keyword>
<reference evidence="3 4" key="1">
    <citation type="submission" date="2020-07" db="EMBL/GenBank/DDBJ databases">
        <title>Spirosoma foliorum sp. nov., isolated from the leaves on the Nejang mountain Korea, Republic of.</title>
        <authorList>
            <person name="Ho H."/>
            <person name="Lee Y.-J."/>
            <person name="Nurcahyanto D.-A."/>
            <person name="Kim S.-G."/>
        </authorList>
    </citation>
    <scope>NUCLEOTIDE SEQUENCE [LARGE SCALE GENOMIC DNA]</scope>
    <source>
        <strain evidence="3 4">PL0136</strain>
    </source>
</reference>
<evidence type="ECO:0000313" key="4">
    <source>
        <dbReference type="Proteomes" id="UP000515369"/>
    </source>
</evidence>
<sequence>MVTALDPNTALVLIDLQNAIVKIPSSTPMDVILAKAAKLVAAFRKAALPIVIVTVDPRRAGESTIRRDAKSPSFSALPDEALAIVPEIKTEFDDIFITKHTWGAFHDTNLDGELKKRGVTGIVLAGVATSRGVESTARAASERGYNIAFAQDAMADIVDSAHENSLNLIFPRLGEVDDTDAIISMLEQLGSR</sequence>
<organism evidence="3 4">
    <name type="scientific">Spirosoma foliorum</name>
    <dbReference type="NCBI Taxonomy" id="2710596"/>
    <lineage>
        <taxon>Bacteria</taxon>
        <taxon>Pseudomonadati</taxon>
        <taxon>Bacteroidota</taxon>
        <taxon>Cytophagia</taxon>
        <taxon>Cytophagales</taxon>
        <taxon>Cytophagaceae</taxon>
        <taxon>Spirosoma</taxon>
    </lineage>
</organism>
<dbReference type="EMBL" id="CP059732">
    <property type="protein sequence ID" value="QMW06201.1"/>
    <property type="molecule type" value="Genomic_DNA"/>
</dbReference>
<protein>
    <submittedName>
        <fullName evidence="3">Isochorismatase family protein</fullName>
    </submittedName>
</protein>
<name>A0A7G5H509_9BACT</name>
<dbReference type="Proteomes" id="UP000515369">
    <property type="component" value="Chromosome"/>
</dbReference>
<gene>
    <name evidence="3" type="ORF">H3H32_15575</name>
</gene>